<dbReference type="InterPro" id="IPR003395">
    <property type="entry name" value="RecF/RecN/SMC_N"/>
</dbReference>
<dbReference type="STRING" id="1798338.A3J56_02060"/>
<dbReference type="InterPro" id="IPR027417">
    <property type="entry name" value="P-loop_NTPase"/>
</dbReference>
<gene>
    <name evidence="4" type="ORF">A3J56_02060</name>
</gene>
<feature type="region of interest" description="Disordered" evidence="2">
    <location>
        <begin position="588"/>
        <end position="613"/>
    </location>
</feature>
<dbReference type="AlphaFoldDB" id="A0A1F5WF31"/>
<comment type="caution">
    <text evidence="4">The sequence shown here is derived from an EMBL/GenBank/DDBJ whole genome shotgun (WGS) entry which is preliminary data.</text>
</comment>
<organism evidence="4 5">
    <name type="scientific">Candidatus Giovannonibacteria bacterium RIFCSPHIGHO2_02_FULL_46_20</name>
    <dbReference type="NCBI Taxonomy" id="1798338"/>
    <lineage>
        <taxon>Bacteria</taxon>
        <taxon>Candidatus Giovannoniibacteriota</taxon>
    </lineage>
</organism>
<evidence type="ECO:0000256" key="1">
    <source>
        <dbReference type="SAM" id="Coils"/>
    </source>
</evidence>
<evidence type="ECO:0000313" key="5">
    <source>
        <dbReference type="Proteomes" id="UP000178406"/>
    </source>
</evidence>
<dbReference type="EMBL" id="MFHQ01000033">
    <property type="protein sequence ID" value="OGF73901.1"/>
    <property type="molecule type" value="Genomic_DNA"/>
</dbReference>
<reference evidence="4 5" key="1">
    <citation type="journal article" date="2016" name="Nat. Commun.">
        <title>Thousands of microbial genomes shed light on interconnected biogeochemical processes in an aquifer system.</title>
        <authorList>
            <person name="Anantharaman K."/>
            <person name="Brown C.T."/>
            <person name="Hug L.A."/>
            <person name="Sharon I."/>
            <person name="Castelle C.J."/>
            <person name="Probst A.J."/>
            <person name="Thomas B.C."/>
            <person name="Singh A."/>
            <person name="Wilkins M.J."/>
            <person name="Karaoz U."/>
            <person name="Brodie E.L."/>
            <person name="Williams K.H."/>
            <person name="Hubbard S.S."/>
            <person name="Banfield J.F."/>
        </authorList>
    </citation>
    <scope>NUCLEOTIDE SEQUENCE [LARGE SCALE GENOMIC DNA]</scope>
</reference>
<dbReference type="PANTHER" id="PTHR43977">
    <property type="entry name" value="STRUCTURAL MAINTENANCE OF CHROMOSOMES PROTEIN 3"/>
    <property type="match status" value="1"/>
</dbReference>
<feature type="domain" description="RecF/RecN/SMC N-terminal" evidence="3">
    <location>
        <begin position="4"/>
        <end position="719"/>
    </location>
</feature>
<dbReference type="Proteomes" id="UP000178406">
    <property type="component" value="Unassembled WGS sequence"/>
</dbReference>
<proteinExistence type="predicted"/>
<evidence type="ECO:0000259" key="3">
    <source>
        <dbReference type="Pfam" id="PF02463"/>
    </source>
</evidence>
<evidence type="ECO:0000313" key="4">
    <source>
        <dbReference type="EMBL" id="OGF73901.1"/>
    </source>
</evidence>
<dbReference type="Pfam" id="PF02463">
    <property type="entry name" value="SMC_N"/>
    <property type="match status" value="1"/>
</dbReference>
<sequence>MLFKRLEIAGFKSFAKRVVLEFPSAITAIVGPNGSGKSNVADAIRWVLGEQSMKSLRGKKGEDLIFGGGGGGGSPSSPHVARLSKASVALVFDNVKKIFPYEFDEMIIARAVYRDGMNEYSLNGSPARLRDSIDLLSKVGLGASQHHIIGQGDADRILYATPKERKEMIEEALGLKIFEIKKIESERKLAKTEENIKDAESLRRELRPHVRYLEEQAKKSRDSAALREELHRFIREYVDKERATLARETQDIEHIEFPLERATKELEAHVRESEYAFEEQDATNLFLRQLAEFDRERETLLQQQRTYEQEIWRIKEQNHTRVAHDSISSTRARDILDELRIDLEAAGMIGAVEGLRNAVFSLTQKVYRFLEELTDAQRGTREHTHTSEALDNATRNISTLKQKEEEIILSRARIEEEYRTRSADQQAKRSMYRKHSEALAKARDEMREVVARKEQLEARRRMLETDFQEWMKKNTEEHNGDGAPFVSSYDREQMYKKIERMRIRLEEAGGVDEAVIREFAATKERDEFLARELDDLKKAKTHVEEMVKELEERIVDDFTNGLKSINILFAKFFREIFGGGKAEIKLVKPKKQPTQNSEYINSDASFDEPHPDAEDAEPGIEIIVDIPRKRIKSLAMLSGGERALTSIALLFALSTVNPPPFLVLDETDAALDEANSNRYAEMLKELSKKTQLVVITHNRATMKVAPILYGVTMGADGISRILSIKLEEAENTLTEN</sequence>
<feature type="coiled-coil region" evidence="1">
    <location>
        <begin position="175"/>
        <end position="202"/>
    </location>
</feature>
<dbReference type="SUPFAM" id="SSF52540">
    <property type="entry name" value="P-loop containing nucleoside triphosphate hydrolases"/>
    <property type="match status" value="1"/>
</dbReference>
<name>A0A1F5WF31_9BACT</name>
<feature type="compositionally biased region" description="Polar residues" evidence="2">
    <location>
        <begin position="592"/>
        <end position="604"/>
    </location>
</feature>
<feature type="region of interest" description="Disordered" evidence="2">
    <location>
        <begin position="419"/>
        <end position="438"/>
    </location>
</feature>
<protein>
    <recommendedName>
        <fullName evidence="3">RecF/RecN/SMC N-terminal domain-containing protein</fullName>
    </recommendedName>
</protein>
<evidence type="ECO:0000256" key="2">
    <source>
        <dbReference type="SAM" id="MobiDB-lite"/>
    </source>
</evidence>
<accession>A0A1F5WF31</accession>
<keyword evidence="1" id="KW-0175">Coiled coil</keyword>
<dbReference type="Gene3D" id="3.40.50.300">
    <property type="entry name" value="P-loop containing nucleotide triphosphate hydrolases"/>
    <property type="match status" value="2"/>
</dbReference>